<protein>
    <submittedName>
        <fullName evidence="1">Uncharacterized protein</fullName>
    </submittedName>
</protein>
<reference evidence="1 2" key="1">
    <citation type="submission" date="2022-12" db="EMBL/GenBank/DDBJ databases">
        <title>Chromosome-level genome assembly of true bugs.</title>
        <authorList>
            <person name="Ma L."/>
            <person name="Li H."/>
        </authorList>
    </citation>
    <scope>NUCLEOTIDE SEQUENCE [LARGE SCALE GENOMIC DNA]</scope>
    <source>
        <strain evidence="1">Lab_2022b</strain>
    </source>
</reference>
<evidence type="ECO:0000313" key="1">
    <source>
        <dbReference type="EMBL" id="KAK9496683.1"/>
    </source>
</evidence>
<comment type="caution">
    <text evidence="1">The sequence shown here is derived from an EMBL/GenBank/DDBJ whole genome shotgun (WGS) entry which is preliminary data.</text>
</comment>
<keyword evidence="2" id="KW-1185">Reference proteome</keyword>
<accession>A0AAW1CIU7</accession>
<name>A0AAW1CIU7_9HEMI</name>
<evidence type="ECO:0000313" key="2">
    <source>
        <dbReference type="Proteomes" id="UP001461498"/>
    </source>
</evidence>
<organism evidence="1 2">
    <name type="scientific">Rhynocoris fuscipes</name>
    <dbReference type="NCBI Taxonomy" id="488301"/>
    <lineage>
        <taxon>Eukaryota</taxon>
        <taxon>Metazoa</taxon>
        <taxon>Ecdysozoa</taxon>
        <taxon>Arthropoda</taxon>
        <taxon>Hexapoda</taxon>
        <taxon>Insecta</taxon>
        <taxon>Pterygota</taxon>
        <taxon>Neoptera</taxon>
        <taxon>Paraneoptera</taxon>
        <taxon>Hemiptera</taxon>
        <taxon>Heteroptera</taxon>
        <taxon>Panheteroptera</taxon>
        <taxon>Cimicomorpha</taxon>
        <taxon>Reduviidae</taxon>
        <taxon>Harpactorinae</taxon>
        <taxon>Harpactorini</taxon>
        <taxon>Rhynocoris</taxon>
    </lineage>
</organism>
<dbReference type="Proteomes" id="UP001461498">
    <property type="component" value="Unassembled WGS sequence"/>
</dbReference>
<proteinExistence type="predicted"/>
<dbReference type="AlphaFoldDB" id="A0AAW1CIU7"/>
<sequence length="75" mass="8381">MSPKIFGNASPSLWHRIWTAGSLNEKEKLDVATRSGDTACDFVCPEPFCGVSKLQIRVDILNQDRKTVRMVLSSQ</sequence>
<dbReference type="EMBL" id="JAPXFL010000061">
    <property type="protein sequence ID" value="KAK9496683.1"/>
    <property type="molecule type" value="Genomic_DNA"/>
</dbReference>
<gene>
    <name evidence="1" type="ORF">O3M35_013048</name>
</gene>